<evidence type="ECO:0000313" key="3">
    <source>
        <dbReference type="Proteomes" id="UP000178372"/>
    </source>
</evidence>
<dbReference type="PANTHER" id="PTHR43630">
    <property type="entry name" value="POLY-BETA-1,6-N-ACETYL-D-GLUCOSAMINE SYNTHASE"/>
    <property type="match status" value="1"/>
</dbReference>
<dbReference type="EMBL" id="MFZF01000016">
    <property type="protein sequence ID" value="OGK16519.1"/>
    <property type="molecule type" value="Genomic_DNA"/>
</dbReference>
<organism evidence="2 3">
    <name type="scientific">Candidatus Roizmanbacteria bacterium RIFCSPHIGHO2_01_FULL_39_12b</name>
    <dbReference type="NCBI Taxonomy" id="1802030"/>
    <lineage>
        <taxon>Bacteria</taxon>
        <taxon>Candidatus Roizmaniibacteriota</taxon>
    </lineage>
</organism>
<dbReference type="Proteomes" id="UP000178372">
    <property type="component" value="Unassembled WGS sequence"/>
</dbReference>
<dbReference type="SUPFAM" id="SSF53448">
    <property type="entry name" value="Nucleotide-diphospho-sugar transferases"/>
    <property type="match status" value="1"/>
</dbReference>
<feature type="transmembrane region" description="Helical" evidence="1">
    <location>
        <begin position="230"/>
        <end position="252"/>
    </location>
</feature>
<proteinExistence type="predicted"/>
<sequence length="305" mass="35857">MNQEKVSLVMVVHGNPPYIFTSIESAIPLISEIVFIDIGISKDLKSQLVNKKFKVPHRIIKVNDPVAYVELIREENKKHAKHDYILFLDEDEELSAELVELLKKNIGKYDYFGIPRKNIIFNKWIENSRWWPDYQVRLFRKSKVTWPKIIHSQPQLTGNGFAVAQDERFAIIHHNYGTIDQYLSKGMRYAKAQAKERLDEQKNYTIIDSFNEGLSEFIGRFFAEKGYRDGIHGLVLATLQMFYTFLVYCYYFEGKKFKAEDRDVVEAANHFFEKGAYEVSHWMDKESLHSPVKSFKSKIVRKLLR</sequence>
<dbReference type="AlphaFoldDB" id="A0A1F7GCA2"/>
<keyword evidence="1" id="KW-1133">Transmembrane helix</keyword>
<reference evidence="2 3" key="1">
    <citation type="journal article" date="2016" name="Nat. Commun.">
        <title>Thousands of microbial genomes shed light on interconnected biogeochemical processes in an aquifer system.</title>
        <authorList>
            <person name="Anantharaman K."/>
            <person name="Brown C.T."/>
            <person name="Hug L.A."/>
            <person name="Sharon I."/>
            <person name="Castelle C.J."/>
            <person name="Probst A.J."/>
            <person name="Thomas B.C."/>
            <person name="Singh A."/>
            <person name="Wilkins M.J."/>
            <person name="Karaoz U."/>
            <person name="Brodie E.L."/>
            <person name="Williams K.H."/>
            <person name="Hubbard S.S."/>
            <person name="Banfield J.F."/>
        </authorList>
    </citation>
    <scope>NUCLEOTIDE SEQUENCE [LARGE SCALE GENOMIC DNA]</scope>
</reference>
<gene>
    <name evidence="2" type="ORF">A2690_04175</name>
</gene>
<protein>
    <submittedName>
        <fullName evidence="2">Uncharacterized protein</fullName>
    </submittedName>
</protein>
<keyword evidence="1" id="KW-0472">Membrane</keyword>
<dbReference type="Gene3D" id="3.90.550.10">
    <property type="entry name" value="Spore Coat Polysaccharide Biosynthesis Protein SpsA, Chain A"/>
    <property type="match status" value="1"/>
</dbReference>
<dbReference type="InterPro" id="IPR029044">
    <property type="entry name" value="Nucleotide-diphossugar_trans"/>
</dbReference>
<keyword evidence="1" id="KW-0812">Transmembrane</keyword>
<dbReference type="PANTHER" id="PTHR43630:SF2">
    <property type="entry name" value="GLYCOSYLTRANSFERASE"/>
    <property type="match status" value="1"/>
</dbReference>
<evidence type="ECO:0000256" key="1">
    <source>
        <dbReference type="SAM" id="Phobius"/>
    </source>
</evidence>
<evidence type="ECO:0000313" key="2">
    <source>
        <dbReference type="EMBL" id="OGK16519.1"/>
    </source>
</evidence>
<name>A0A1F7GCA2_9BACT</name>
<accession>A0A1F7GCA2</accession>
<comment type="caution">
    <text evidence="2">The sequence shown here is derived from an EMBL/GenBank/DDBJ whole genome shotgun (WGS) entry which is preliminary data.</text>
</comment>